<dbReference type="InterPro" id="IPR056124">
    <property type="entry name" value="DUF7707"/>
</dbReference>
<dbReference type="EMBL" id="MU839834">
    <property type="protein sequence ID" value="KAK1755318.1"/>
    <property type="molecule type" value="Genomic_DNA"/>
</dbReference>
<accession>A0AAJ0BBM6</accession>
<reference evidence="4" key="1">
    <citation type="submission" date="2023-06" db="EMBL/GenBank/DDBJ databases">
        <title>Genome-scale phylogeny and comparative genomics of the fungal order Sordariales.</title>
        <authorList>
            <consortium name="Lawrence Berkeley National Laboratory"/>
            <person name="Hensen N."/>
            <person name="Bonometti L."/>
            <person name="Westerberg I."/>
            <person name="Brannstrom I.O."/>
            <person name="Guillou S."/>
            <person name="Cros-Aarteil S."/>
            <person name="Calhoun S."/>
            <person name="Haridas S."/>
            <person name="Kuo A."/>
            <person name="Mondo S."/>
            <person name="Pangilinan J."/>
            <person name="Riley R."/>
            <person name="Labutti K."/>
            <person name="Andreopoulos B."/>
            <person name="Lipzen A."/>
            <person name="Chen C."/>
            <person name="Yanf M."/>
            <person name="Daum C."/>
            <person name="Ng V."/>
            <person name="Clum A."/>
            <person name="Steindorff A."/>
            <person name="Ohm R."/>
            <person name="Martin F."/>
            <person name="Silar P."/>
            <person name="Natvig D."/>
            <person name="Lalanne C."/>
            <person name="Gautier V."/>
            <person name="Ament-Velasquez S.L."/>
            <person name="Kruys A."/>
            <person name="Hutchinson M.I."/>
            <person name="Powell A.J."/>
            <person name="Barry K."/>
            <person name="Miller A.N."/>
            <person name="Grigoriev I.V."/>
            <person name="Debuchy R."/>
            <person name="Gladieux P."/>
            <person name="Thoren M.H."/>
            <person name="Johannesson H."/>
        </authorList>
    </citation>
    <scope>NUCLEOTIDE SEQUENCE</scope>
    <source>
        <strain evidence="4">PSN4</strain>
    </source>
</reference>
<feature type="compositionally biased region" description="Low complexity" evidence="1">
    <location>
        <begin position="148"/>
        <end position="181"/>
    </location>
</feature>
<dbReference type="PANTHER" id="PTHR38118">
    <property type="entry name" value="ANCHORED CELL WALL PROTEIN 11-RELATED"/>
    <property type="match status" value="1"/>
</dbReference>
<comment type="caution">
    <text evidence="4">The sequence shown here is derived from an EMBL/GenBank/DDBJ whole genome shotgun (WGS) entry which is preliminary data.</text>
</comment>
<feature type="region of interest" description="Disordered" evidence="1">
    <location>
        <begin position="141"/>
        <end position="181"/>
    </location>
</feature>
<dbReference type="PANTHER" id="PTHR38118:SF3">
    <property type="entry name" value="ANCHORED CELL WALL PROTEIN 11"/>
    <property type="match status" value="1"/>
</dbReference>
<feature type="signal peptide" evidence="2">
    <location>
        <begin position="1"/>
        <end position="19"/>
    </location>
</feature>
<gene>
    <name evidence="4" type="ORF">QBC47DRAFT_214146</name>
</gene>
<sequence length="201" mass="20595">MRSTTIFAAALSALSLASAQNQNFTIDSNKIDPTTRTQWCNAQFNTCGILCANNAKENTCTPVWDRDVLLLDMSLRGLQSNLSYDCACQNGSAPGLDYYTQTMPTFICEEAFSECIAKSVGDSIGQDKCKKDIKAKCGTLDPSKADVSSGSSSSSAAAPSGTAATTTGAAPASTSSHSAGAPTHAVHGVAVAAGILAAALL</sequence>
<name>A0AAJ0BBM6_9PEZI</name>
<feature type="domain" description="DUF7707" evidence="3">
    <location>
        <begin position="25"/>
        <end position="62"/>
    </location>
</feature>
<dbReference type="AlphaFoldDB" id="A0AAJ0BBM6"/>
<dbReference type="Proteomes" id="UP001239445">
    <property type="component" value="Unassembled WGS sequence"/>
</dbReference>
<evidence type="ECO:0000313" key="4">
    <source>
        <dbReference type="EMBL" id="KAK1755318.1"/>
    </source>
</evidence>
<keyword evidence="2" id="KW-0732">Signal</keyword>
<evidence type="ECO:0000256" key="2">
    <source>
        <dbReference type="SAM" id="SignalP"/>
    </source>
</evidence>
<evidence type="ECO:0000256" key="1">
    <source>
        <dbReference type="SAM" id="MobiDB-lite"/>
    </source>
</evidence>
<dbReference type="Pfam" id="PF24808">
    <property type="entry name" value="DUF7707"/>
    <property type="match status" value="2"/>
</dbReference>
<feature type="chain" id="PRO_5042505899" description="DUF7707 domain-containing protein" evidence="2">
    <location>
        <begin position="20"/>
        <end position="201"/>
    </location>
</feature>
<organism evidence="4 5">
    <name type="scientific">Echria macrotheca</name>
    <dbReference type="NCBI Taxonomy" id="438768"/>
    <lineage>
        <taxon>Eukaryota</taxon>
        <taxon>Fungi</taxon>
        <taxon>Dikarya</taxon>
        <taxon>Ascomycota</taxon>
        <taxon>Pezizomycotina</taxon>
        <taxon>Sordariomycetes</taxon>
        <taxon>Sordariomycetidae</taxon>
        <taxon>Sordariales</taxon>
        <taxon>Schizotheciaceae</taxon>
        <taxon>Echria</taxon>
    </lineage>
</organism>
<evidence type="ECO:0000259" key="3">
    <source>
        <dbReference type="Pfam" id="PF24808"/>
    </source>
</evidence>
<feature type="domain" description="DUF7707" evidence="3">
    <location>
        <begin position="79"/>
        <end position="142"/>
    </location>
</feature>
<proteinExistence type="predicted"/>
<protein>
    <recommendedName>
        <fullName evidence="3">DUF7707 domain-containing protein</fullName>
    </recommendedName>
</protein>
<evidence type="ECO:0000313" key="5">
    <source>
        <dbReference type="Proteomes" id="UP001239445"/>
    </source>
</evidence>
<keyword evidence="5" id="KW-1185">Reference proteome</keyword>